<dbReference type="InterPro" id="IPR051396">
    <property type="entry name" value="Bact_Antivir_Def_Nuclease"/>
</dbReference>
<dbReference type="InterPro" id="IPR027417">
    <property type="entry name" value="P-loop_NTPase"/>
</dbReference>
<dbReference type="CDD" id="cd00267">
    <property type="entry name" value="ABC_ATPase"/>
    <property type="match status" value="1"/>
</dbReference>
<organism evidence="2 3">
    <name type="scientific">Actinomyces ruminis</name>
    <dbReference type="NCBI Taxonomy" id="1937003"/>
    <lineage>
        <taxon>Bacteria</taxon>
        <taxon>Bacillati</taxon>
        <taxon>Actinomycetota</taxon>
        <taxon>Actinomycetes</taxon>
        <taxon>Actinomycetales</taxon>
        <taxon>Actinomycetaceae</taxon>
        <taxon>Actinomyces</taxon>
    </lineage>
</organism>
<protein>
    <recommendedName>
        <fullName evidence="1">ATPase AAA-type core domain-containing protein</fullName>
    </recommendedName>
</protein>
<proteinExistence type="predicted"/>
<name>A0ABX4MCZ3_9ACTO</name>
<dbReference type="InterPro" id="IPR003959">
    <property type="entry name" value="ATPase_AAA_core"/>
</dbReference>
<dbReference type="Pfam" id="PF13304">
    <property type="entry name" value="AAA_21"/>
    <property type="match status" value="1"/>
</dbReference>
<evidence type="ECO:0000313" key="2">
    <source>
        <dbReference type="EMBL" id="PHP53327.1"/>
    </source>
</evidence>
<gene>
    <name evidence="2" type="ORF">BW737_003395</name>
</gene>
<sequence>MVDQPITRLGVTNFGPFASADLTFSAQINVFVGTNNTGKSMLLKLLYAMTAVASEKSNPVRRGAGVDSWPGNLPDKLRGVFNVDSISSLTTHGQRPTRLGLTLDDESDLVYVFSDDEIPGDANVFLNVSFRRPRDFPVFIPAHEILSVAHGLRSLFATYEVPFDETWNDLATLLYRPRLKDRSDTEIEDVIGDIVGGRFEVRDDRFVLCRDTEGDSGFQLEAPLVSEGHRKLGMIQVLLANGVLKDQGYLFWDEPEANLNPASIRLLAPLIAGLARRGVQVFLATHSLFLLRELQMLDEQEAADNRYFGFDRSDRGLVAVTQADDLDDLPVITALDAELEQSTRYLYR</sequence>
<dbReference type="Gene3D" id="3.40.50.300">
    <property type="entry name" value="P-loop containing nucleotide triphosphate hydrolases"/>
    <property type="match status" value="2"/>
</dbReference>
<dbReference type="PANTHER" id="PTHR43581:SF2">
    <property type="entry name" value="EXCINUCLEASE ATPASE SUBUNIT"/>
    <property type="match status" value="1"/>
</dbReference>
<feature type="domain" description="ATPase AAA-type core" evidence="1">
    <location>
        <begin position="28"/>
        <end position="291"/>
    </location>
</feature>
<comment type="caution">
    <text evidence="2">The sequence shown here is derived from an EMBL/GenBank/DDBJ whole genome shotgun (WGS) entry which is preliminary data.</text>
</comment>
<dbReference type="RefSeq" id="WP_086615729.1">
    <property type="nucleotide sequence ID" value="NZ_MTPX02000022.1"/>
</dbReference>
<reference evidence="2 3" key="1">
    <citation type="submission" date="2017-10" db="EMBL/GenBank/DDBJ databases">
        <title>Draft genome sequence of cellulolytic Actinomyces sp CtC72 isolated from cattle rumen fluid.</title>
        <authorList>
            <person name="Joshi A.J."/>
            <person name="Vasudevan G."/>
            <person name="Lanjekar V.B."/>
            <person name="Hivarkar S."/>
            <person name="Engineer A."/>
            <person name="Pore S.D."/>
            <person name="Dhakephalkar P.K."/>
            <person name="Dagar S."/>
        </authorList>
    </citation>
    <scope>NUCLEOTIDE SEQUENCE [LARGE SCALE GENOMIC DNA]</scope>
    <source>
        <strain evidence="3">CtC72</strain>
    </source>
</reference>
<accession>A0ABX4MCZ3</accession>
<dbReference type="EMBL" id="MTPX02000022">
    <property type="protein sequence ID" value="PHP53327.1"/>
    <property type="molecule type" value="Genomic_DNA"/>
</dbReference>
<dbReference type="SUPFAM" id="SSF52540">
    <property type="entry name" value="P-loop containing nucleoside triphosphate hydrolases"/>
    <property type="match status" value="1"/>
</dbReference>
<dbReference type="PANTHER" id="PTHR43581">
    <property type="entry name" value="ATP/GTP PHOSPHATASE"/>
    <property type="match status" value="1"/>
</dbReference>
<dbReference type="Proteomes" id="UP000194577">
    <property type="component" value="Unassembled WGS sequence"/>
</dbReference>
<keyword evidence="3" id="KW-1185">Reference proteome</keyword>
<evidence type="ECO:0000259" key="1">
    <source>
        <dbReference type="Pfam" id="PF13304"/>
    </source>
</evidence>
<evidence type="ECO:0000313" key="3">
    <source>
        <dbReference type="Proteomes" id="UP000194577"/>
    </source>
</evidence>